<protein>
    <submittedName>
        <fullName evidence="7">Phage holin family protein</fullName>
    </submittedName>
</protein>
<feature type="compositionally biased region" description="Basic and acidic residues" evidence="5">
    <location>
        <begin position="168"/>
        <end position="183"/>
    </location>
</feature>
<dbReference type="Proteomes" id="UP001196316">
    <property type="component" value="Unassembled WGS sequence"/>
</dbReference>
<keyword evidence="3 6" id="KW-1133">Transmembrane helix</keyword>
<dbReference type="GO" id="GO:0016020">
    <property type="term" value="C:membrane"/>
    <property type="evidence" value="ECO:0007669"/>
    <property type="project" value="UniProtKB-SubCell"/>
</dbReference>
<sequence>MNESISMIGRNVMMMCGALIAIIKPTIPFIIICTIAVFMDCVTAWLLSRRVKKMFPGKSNGKFKSHDFGRVLLTLIKVFSLIVLVHLIDTYILPDISFRLANIVAGAVCFWQVWSMLENESSCNNAKWAKIAQRIMVDKTERHFDIDLHELKDDDSGGGAACETSKCPPKDNKPKTEEADGEG</sequence>
<evidence type="ECO:0000256" key="5">
    <source>
        <dbReference type="SAM" id="MobiDB-lite"/>
    </source>
</evidence>
<evidence type="ECO:0000256" key="2">
    <source>
        <dbReference type="ARBA" id="ARBA00022692"/>
    </source>
</evidence>
<feature type="transmembrane region" description="Helical" evidence="6">
    <location>
        <begin position="29"/>
        <end position="47"/>
    </location>
</feature>
<evidence type="ECO:0000313" key="7">
    <source>
        <dbReference type="EMBL" id="MBV3408944.1"/>
    </source>
</evidence>
<evidence type="ECO:0000256" key="6">
    <source>
        <dbReference type="SAM" id="Phobius"/>
    </source>
</evidence>
<dbReference type="EMBL" id="JAHOEP010000031">
    <property type="protein sequence ID" value="MBV3408944.1"/>
    <property type="molecule type" value="Genomic_DNA"/>
</dbReference>
<proteinExistence type="predicted"/>
<evidence type="ECO:0000256" key="3">
    <source>
        <dbReference type="ARBA" id="ARBA00022989"/>
    </source>
</evidence>
<evidence type="ECO:0000313" key="8">
    <source>
        <dbReference type="Proteomes" id="UP001196316"/>
    </source>
</evidence>
<organism evidence="7 8">
    <name type="scientific">Segatella copri</name>
    <dbReference type="NCBI Taxonomy" id="165179"/>
    <lineage>
        <taxon>Bacteria</taxon>
        <taxon>Pseudomonadati</taxon>
        <taxon>Bacteroidota</taxon>
        <taxon>Bacteroidia</taxon>
        <taxon>Bacteroidales</taxon>
        <taxon>Prevotellaceae</taxon>
        <taxon>Segatella</taxon>
    </lineage>
</organism>
<comment type="caution">
    <text evidence="7">The sequence shown here is derived from an EMBL/GenBank/DDBJ whole genome shotgun (WGS) entry which is preliminary data.</text>
</comment>
<evidence type="ECO:0000256" key="4">
    <source>
        <dbReference type="ARBA" id="ARBA00023136"/>
    </source>
</evidence>
<dbReference type="AlphaFoldDB" id="A0AAW4N999"/>
<feature type="transmembrane region" description="Helical" evidence="6">
    <location>
        <begin position="68"/>
        <end position="88"/>
    </location>
</feature>
<feature type="region of interest" description="Disordered" evidence="5">
    <location>
        <begin position="151"/>
        <end position="183"/>
    </location>
</feature>
<dbReference type="InterPro" id="IPR006480">
    <property type="entry name" value="Phage_holin_4_1"/>
</dbReference>
<keyword evidence="2 6" id="KW-0812">Transmembrane</keyword>
<dbReference type="RefSeq" id="WP_217326863.1">
    <property type="nucleotide sequence ID" value="NZ_JAHOEK010000030.1"/>
</dbReference>
<name>A0AAW4N999_9BACT</name>
<reference evidence="7" key="1">
    <citation type="submission" date="2021-06" db="EMBL/GenBank/DDBJ databases">
        <title>Collection of gut derived symbiotic bacterial strains cultured from healthy donors.</title>
        <authorList>
            <person name="Lin H."/>
            <person name="Littmann E."/>
            <person name="Pamer E.G."/>
        </authorList>
    </citation>
    <scope>NUCLEOTIDE SEQUENCE</scope>
    <source>
        <strain evidence="7">MSK.21.60</strain>
    </source>
</reference>
<comment type="subcellular location">
    <subcellularLocation>
        <location evidence="1">Membrane</location>
        <topology evidence="1">Multi-pass membrane protein</topology>
    </subcellularLocation>
</comment>
<accession>A0AAW4N999</accession>
<evidence type="ECO:0000256" key="1">
    <source>
        <dbReference type="ARBA" id="ARBA00004141"/>
    </source>
</evidence>
<keyword evidence="4 6" id="KW-0472">Membrane</keyword>
<dbReference type="Pfam" id="PF05105">
    <property type="entry name" value="Phage_holin_4_1"/>
    <property type="match status" value="1"/>
</dbReference>
<gene>
    <name evidence="7" type="ORF">KSW80_11115</name>
</gene>